<feature type="chain" id="PRO_5003902501" description="Hydrazine synthase alpha subunit middle domain-containing protein" evidence="2">
    <location>
        <begin position="22"/>
        <end position="1233"/>
    </location>
</feature>
<accession>K7A2S1</accession>
<feature type="signal peptide" evidence="2">
    <location>
        <begin position="1"/>
        <end position="21"/>
    </location>
</feature>
<dbReference type="STRING" id="1121922.GCA_000428905_00412"/>
<dbReference type="PROSITE" id="PS51257">
    <property type="entry name" value="PROKAR_LIPOPROTEIN"/>
    <property type="match status" value="1"/>
</dbReference>
<proteinExistence type="predicted"/>
<evidence type="ECO:0000256" key="2">
    <source>
        <dbReference type="SAM" id="SignalP"/>
    </source>
</evidence>
<dbReference type="SUPFAM" id="SSF82171">
    <property type="entry name" value="DPP6 N-terminal domain-like"/>
    <property type="match status" value="1"/>
</dbReference>
<dbReference type="AlphaFoldDB" id="K7A2S1"/>
<organism evidence="4 5">
    <name type="scientific">Brumicola pallidula DSM 14239 = ACAM 615</name>
    <dbReference type="NCBI Taxonomy" id="1121922"/>
    <lineage>
        <taxon>Bacteria</taxon>
        <taxon>Pseudomonadati</taxon>
        <taxon>Pseudomonadota</taxon>
        <taxon>Gammaproteobacteria</taxon>
        <taxon>Alteromonadales</taxon>
        <taxon>Alteromonadaceae</taxon>
        <taxon>Brumicola</taxon>
    </lineage>
</organism>
<comment type="caution">
    <text evidence="4">The sequence shown here is derived from an EMBL/GenBank/DDBJ whole genome shotgun (WGS) entry which is preliminary data.</text>
</comment>
<dbReference type="InterPro" id="IPR040698">
    <property type="entry name" value="HZS_alpha_mid"/>
</dbReference>
<evidence type="ECO:0000259" key="3">
    <source>
        <dbReference type="Pfam" id="PF18582"/>
    </source>
</evidence>
<feature type="region of interest" description="Disordered" evidence="1">
    <location>
        <begin position="220"/>
        <end position="241"/>
    </location>
</feature>
<sequence>MGNFVRLINITFILSTLVLISACGGGGTGDVATESPPAATPPAIVNEYSVSGTVSGLVASNLVIQSNLADEITIDADGSFVFPTDFENGTNYEVVITLQPQTQTCTLNNASGQVSNQNVTDVAINCVGNTPPPPPPVESEYNISGSVAGLIASQVVIQSNLGDEIIIETDGGFVFPTAFENGTNYQVLIAIQPEAQTCSISNANGQVADEDVTNVSIICENNAPAPAPPPPPPTPPPSASYSVSGSVTGLVTSQLVIQSNLAEEITIDVDGSFVFTTDFPSGSDYEVIVALQPQTLTCSVSNAAGQVLNDNVTNVAINCEETAYDIVYVRYPNESDEDQFINIPQGEHAYDIAAGADLMLLKSDGSEVLLVDCEQCSVMDPFISFDGKTVYYSLIEEPTIESASWIYKINLSEGNYEPIRLTFNDGFDSSLYSNNNTPEHDQGSVRGIRDMAPAPLADGRIVFTSNRSALTAFRAHTNAIVKGSVQQLYVIDDHDGTASTKELSNLRLLETGNLHLVQHPFQLKDGRIMFSTWQDAGTKFSYAMTTLFTIYPDGTNLMQFTEPHDHHKNVDHFATQLAEGSIVSGYYYPSFDYGFGLLMKYPIESEGPDFLRGSSDATYTHSQQGRISFREFDRKGTESITPHTTGKDIPAPNLSGKYSMPSATVRDGLLVAYSSGSVNHFNAACNGAVNLCEPLRSGIYLIEDAPNARVTDPASLIAIKDDPNYNEIWPRVVASYYDIHGQEKPDIIEYDALDNRLNIGEAAGLVGSSSMLNREPLNEGAPDPFKPSIKRELNDGNWKIEGAEAGVVTDADIYGVRIVVSPPIPFTKPIRKGRNRGDWDSIERHLADTRLDDVVARYGSLHSERWEILGEFPLTHTDVIDAQGNPDTSWVAKVPADTPFFIQTLDANGMTVISELTWRGVKSGETRTDCGGCHAHSIEPLDFATTQAGLGTPISNVANLDLSDPIIQEGLWDLTQGEIPLFADTGIEKQTGYSYGVEFTRDILPVINANCVSCHTANTNALVLDGSDNLVDAYSAITDNSEKIYKSPQVSKYLRVPQARQSLLTWIVWGERLDGRQNSDRDDDVDYPSNHPTMSLTDLEKRTVARWIDLGAPIDFPELNMSGQGGFRYTDDYQLPVINIHQPKRGENTENEAIIGFSDAKSGLNWSSLAISFYPVDESENAQSISQFNRSNRDVITFNLPSMVTSKNYILKVEILDMAGNKNVQTTKFSWGG</sequence>
<dbReference type="EMBL" id="BAEQ01000050">
    <property type="protein sequence ID" value="GAC29780.1"/>
    <property type="molecule type" value="Genomic_DNA"/>
</dbReference>
<feature type="compositionally biased region" description="Basic and acidic residues" evidence="1">
    <location>
        <begin position="628"/>
        <end position="637"/>
    </location>
</feature>
<keyword evidence="5" id="KW-1185">Reference proteome</keyword>
<dbReference type="Proteomes" id="UP000006251">
    <property type="component" value="Unassembled WGS sequence"/>
</dbReference>
<feature type="region of interest" description="Disordered" evidence="1">
    <location>
        <begin position="616"/>
        <end position="654"/>
    </location>
</feature>
<feature type="domain" description="Hydrazine synthase alpha subunit middle" evidence="3">
    <location>
        <begin position="883"/>
        <end position="934"/>
    </location>
</feature>
<evidence type="ECO:0000256" key="1">
    <source>
        <dbReference type="SAM" id="MobiDB-lite"/>
    </source>
</evidence>
<gene>
    <name evidence="4" type="ORF">GPAL_2929</name>
</gene>
<keyword evidence="2" id="KW-0732">Signal</keyword>
<dbReference type="Pfam" id="PF18582">
    <property type="entry name" value="HZS_alpha"/>
    <property type="match status" value="1"/>
</dbReference>
<reference evidence="5" key="1">
    <citation type="journal article" date="2014" name="Environ. Microbiol.">
        <title>Comparative genomics of the marine bacterial genus Glaciecola reveals the high degree of genomic diversity and genomic characteristic for cold adaptation.</title>
        <authorList>
            <person name="Qin Q.L."/>
            <person name="Xie B.B."/>
            <person name="Yu Y."/>
            <person name="Shu Y.L."/>
            <person name="Rong J.C."/>
            <person name="Zhang Y.J."/>
            <person name="Zhao D.L."/>
            <person name="Chen X.L."/>
            <person name="Zhang X.Y."/>
            <person name="Chen B."/>
            <person name="Zhou B.C."/>
            <person name="Zhang Y.Z."/>
        </authorList>
    </citation>
    <scope>NUCLEOTIDE SEQUENCE [LARGE SCALE GENOMIC DNA]</scope>
    <source>
        <strain evidence="5">ACAM 615</strain>
    </source>
</reference>
<feature type="compositionally biased region" description="Polar residues" evidence="1">
    <location>
        <begin position="616"/>
        <end position="626"/>
    </location>
</feature>
<evidence type="ECO:0000313" key="5">
    <source>
        <dbReference type="Proteomes" id="UP000006251"/>
    </source>
</evidence>
<evidence type="ECO:0000313" key="4">
    <source>
        <dbReference type="EMBL" id="GAC29780.1"/>
    </source>
</evidence>
<protein>
    <recommendedName>
        <fullName evidence="3">Hydrazine synthase alpha subunit middle domain-containing protein</fullName>
    </recommendedName>
</protein>
<feature type="compositionally biased region" description="Pro residues" evidence="1">
    <location>
        <begin position="225"/>
        <end position="238"/>
    </location>
</feature>
<name>K7A2S1_9ALTE</name>